<dbReference type="AlphaFoldDB" id="A0A4V1KIF0"/>
<dbReference type="InterPro" id="IPR036868">
    <property type="entry name" value="TusA-like_sf"/>
</dbReference>
<dbReference type="InterPro" id="IPR018720">
    <property type="entry name" value="DUF2249"/>
</dbReference>
<reference evidence="3 4" key="1">
    <citation type="submission" date="2018-12" db="EMBL/GenBank/DDBJ databases">
        <title>The Draft Genome Sequence of the Soil Bacterium Pedobacter tournemirensis R1.</title>
        <authorList>
            <person name="He J."/>
        </authorList>
    </citation>
    <scope>NUCLEOTIDE SEQUENCE [LARGE SCALE GENOMIC DNA]</scope>
    <source>
        <strain evidence="3 4">R1</strain>
    </source>
</reference>
<dbReference type="Gene3D" id="1.10.3910.10">
    <property type="entry name" value="SP0561-like"/>
    <property type="match status" value="1"/>
</dbReference>
<dbReference type="InterPro" id="IPR038062">
    <property type="entry name" value="ScdA-like_N_sf"/>
</dbReference>
<evidence type="ECO:0000259" key="2">
    <source>
        <dbReference type="Pfam" id="PF10006"/>
    </source>
</evidence>
<feature type="domain" description="DUF1858" evidence="1">
    <location>
        <begin position="7"/>
        <end position="67"/>
    </location>
</feature>
<dbReference type="SUPFAM" id="SSF140683">
    <property type="entry name" value="SP0561-like"/>
    <property type="match status" value="1"/>
</dbReference>
<dbReference type="Proteomes" id="UP000290848">
    <property type="component" value="Unassembled WGS sequence"/>
</dbReference>
<evidence type="ECO:0000313" key="3">
    <source>
        <dbReference type="EMBL" id="RXF70462.1"/>
    </source>
</evidence>
<sequence length="273" mass="31284">MEQPLLIDRSTTIKQLLNFKQEEVIAALVKLNKNFSKLRNPVLRKILARRVSIADACKIAGCNIHEFLRTMENIGFQLNASSSDSSPLMKEDFKLPPPELTVELDVRPVLADNKDPLKLIMLKANELRSGQYLKIINTFEPLPLINLLSGKGFSAHTQFISRDLVHTYFHRTEVGNITPISPPTIEKTPLYNIESLLKKYEGKLVEIDVTMFEMPKPMLTILEKLEQMKDDEALFVHHKKVPVYLLPHLREKGYEYVIQDEGGSKVTLFIYKL</sequence>
<feature type="domain" description="DUF2249" evidence="2">
    <location>
        <begin position="206"/>
        <end position="271"/>
    </location>
</feature>
<comment type="caution">
    <text evidence="3">The sequence shown here is derived from an EMBL/GenBank/DDBJ whole genome shotgun (WGS) entry which is preliminary data.</text>
</comment>
<accession>A0A4V1KIF0</accession>
<dbReference type="RefSeq" id="WP_128768767.1">
    <property type="nucleotide sequence ID" value="NZ_RXOC01000004.1"/>
</dbReference>
<proteinExistence type="predicted"/>
<feature type="domain" description="DUF2249" evidence="2">
    <location>
        <begin position="103"/>
        <end position="161"/>
    </location>
</feature>
<organism evidence="3 4">
    <name type="scientific">Arcticibacter tournemirensis</name>
    <dbReference type="NCBI Taxonomy" id="699437"/>
    <lineage>
        <taxon>Bacteria</taxon>
        <taxon>Pseudomonadati</taxon>
        <taxon>Bacteroidota</taxon>
        <taxon>Sphingobacteriia</taxon>
        <taxon>Sphingobacteriales</taxon>
        <taxon>Sphingobacteriaceae</taxon>
        <taxon>Arcticibacter</taxon>
    </lineage>
</organism>
<dbReference type="SUPFAM" id="SSF64307">
    <property type="entry name" value="SirA-like"/>
    <property type="match status" value="1"/>
</dbReference>
<evidence type="ECO:0000313" key="4">
    <source>
        <dbReference type="Proteomes" id="UP000290848"/>
    </source>
</evidence>
<gene>
    <name evidence="3" type="ORF">EKH83_07395</name>
</gene>
<dbReference type="Pfam" id="PF08984">
    <property type="entry name" value="DUF1858"/>
    <property type="match status" value="1"/>
</dbReference>
<dbReference type="InterPro" id="IPR015077">
    <property type="entry name" value="DUF1858"/>
</dbReference>
<protein>
    <submittedName>
        <fullName evidence="3">DUF2249 domain-containing protein</fullName>
    </submittedName>
</protein>
<dbReference type="Pfam" id="PF10006">
    <property type="entry name" value="DUF2249"/>
    <property type="match status" value="2"/>
</dbReference>
<dbReference type="EMBL" id="RXOC01000004">
    <property type="protein sequence ID" value="RXF70462.1"/>
    <property type="molecule type" value="Genomic_DNA"/>
</dbReference>
<evidence type="ECO:0000259" key="1">
    <source>
        <dbReference type="Pfam" id="PF08984"/>
    </source>
</evidence>
<name>A0A4V1KIF0_9SPHI</name>